<keyword evidence="1" id="KW-1133">Transmembrane helix</keyword>
<dbReference type="OrthoDB" id="498204at2759"/>
<accession>A0A8H7W4E0</accession>
<dbReference type="PANTHER" id="PTHR13847">
    <property type="entry name" value="SARCOSINE DEHYDROGENASE-RELATED"/>
    <property type="match status" value="1"/>
</dbReference>
<sequence>MIMASETAERNIVIVGGGIIGCTTAYFLTRHPSFNPTEHTITILEAQSIASGASGKAGGLLALWAYPSSIVPLSYKLHAELAKEHDGAKRWGYRTVHCGSLSAKGKDYSSDTIANSKINGVRDRPGGEDWQKLPKTKTKGVTKNGVPEDLDWFDADCIKSYSEMGTPSTTAQVHPYLFTTSMADLAVSSGAKVILGSVTAIDYTGPHGVKSVTYEDKETKHIRTLPATDVILAAGPWTSHVFPEAPIEAVRAHSVVVEADVSPYAVFSEIGLPKGFGGDLKSRHGSTVSPEMYARPDGTVYACGEADTLAPLPKSSALVECSPSHCNDIISYVGSISPALRRGKVLARQACYLPSVAGGGGPLIGATGIKGLFMATGHTCWGIQNSCATGKLMSEFVYEGSAKSARIDALDPRRFL</sequence>
<organism evidence="3 4">
    <name type="scientific">Cadophora malorum</name>
    <dbReference type="NCBI Taxonomy" id="108018"/>
    <lineage>
        <taxon>Eukaryota</taxon>
        <taxon>Fungi</taxon>
        <taxon>Dikarya</taxon>
        <taxon>Ascomycota</taxon>
        <taxon>Pezizomycotina</taxon>
        <taxon>Leotiomycetes</taxon>
        <taxon>Helotiales</taxon>
        <taxon>Ploettnerulaceae</taxon>
        <taxon>Cadophora</taxon>
    </lineage>
</organism>
<dbReference type="Gene3D" id="3.30.9.10">
    <property type="entry name" value="D-Amino Acid Oxidase, subunit A, domain 2"/>
    <property type="match status" value="1"/>
</dbReference>
<dbReference type="GO" id="GO:0005829">
    <property type="term" value="C:cytosol"/>
    <property type="evidence" value="ECO:0007669"/>
    <property type="project" value="GOC"/>
</dbReference>
<keyword evidence="1" id="KW-0812">Transmembrane</keyword>
<evidence type="ECO:0000256" key="1">
    <source>
        <dbReference type="SAM" id="Phobius"/>
    </source>
</evidence>
<dbReference type="Gene3D" id="3.50.50.60">
    <property type="entry name" value="FAD/NAD(P)-binding domain"/>
    <property type="match status" value="2"/>
</dbReference>
<dbReference type="Pfam" id="PF01266">
    <property type="entry name" value="DAO"/>
    <property type="match status" value="1"/>
</dbReference>
<dbReference type="InterPro" id="IPR036188">
    <property type="entry name" value="FAD/NAD-bd_sf"/>
</dbReference>
<evidence type="ECO:0000313" key="4">
    <source>
        <dbReference type="Proteomes" id="UP000664132"/>
    </source>
</evidence>
<proteinExistence type="predicted"/>
<dbReference type="SUPFAM" id="SSF51905">
    <property type="entry name" value="FAD/NAD(P)-binding domain"/>
    <property type="match status" value="1"/>
</dbReference>
<feature type="transmembrane region" description="Helical" evidence="1">
    <location>
        <begin position="12"/>
        <end position="29"/>
    </location>
</feature>
<dbReference type="EMBL" id="JAFJYH010000711">
    <property type="protein sequence ID" value="KAG4410489.1"/>
    <property type="molecule type" value="Genomic_DNA"/>
</dbReference>
<evidence type="ECO:0000259" key="2">
    <source>
        <dbReference type="Pfam" id="PF01266"/>
    </source>
</evidence>
<dbReference type="GO" id="GO:0005770">
    <property type="term" value="C:late endosome"/>
    <property type="evidence" value="ECO:0007669"/>
    <property type="project" value="TreeGrafter"/>
</dbReference>
<keyword evidence="4" id="KW-1185">Reference proteome</keyword>
<protein>
    <recommendedName>
        <fullName evidence="2">FAD dependent oxidoreductase domain-containing protein</fullName>
    </recommendedName>
</protein>
<evidence type="ECO:0000313" key="3">
    <source>
        <dbReference type="EMBL" id="KAG4410489.1"/>
    </source>
</evidence>
<dbReference type="PANTHER" id="PTHR13847:SF150">
    <property type="entry name" value="OXIDOREDUCTASE TDA3-RELATED"/>
    <property type="match status" value="1"/>
</dbReference>
<comment type="caution">
    <text evidence="3">The sequence shown here is derived from an EMBL/GenBank/DDBJ whole genome shotgun (WGS) entry which is preliminary data.</text>
</comment>
<keyword evidence="1" id="KW-0472">Membrane</keyword>
<dbReference type="GO" id="GO:0042147">
    <property type="term" value="P:retrograde transport, endosome to Golgi"/>
    <property type="evidence" value="ECO:0007669"/>
    <property type="project" value="TreeGrafter"/>
</dbReference>
<dbReference type="InterPro" id="IPR006076">
    <property type="entry name" value="FAD-dep_OxRdtase"/>
</dbReference>
<gene>
    <name evidence="3" type="ORF">IFR04_016375</name>
</gene>
<feature type="domain" description="FAD dependent oxidoreductase" evidence="2">
    <location>
        <begin position="12"/>
        <end position="395"/>
    </location>
</feature>
<reference evidence="3" key="1">
    <citation type="submission" date="2021-02" db="EMBL/GenBank/DDBJ databases">
        <title>Genome sequence Cadophora malorum strain M34.</title>
        <authorList>
            <person name="Stefanovic E."/>
            <person name="Vu D."/>
            <person name="Scully C."/>
            <person name="Dijksterhuis J."/>
            <person name="Roader J."/>
            <person name="Houbraken J."/>
        </authorList>
    </citation>
    <scope>NUCLEOTIDE SEQUENCE</scope>
    <source>
        <strain evidence="3">M34</strain>
    </source>
</reference>
<dbReference type="Proteomes" id="UP000664132">
    <property type="component" value="Unassembled WGS sequence"/>
</dbReference>
<name>A0A8H7W4E0_9HELO</name>
<dbReference type="AlphaFoldDB" id="A0A8H7W4E0"/>